<dbReference type="EMBL" id="LSRF01000033">
    <property type="protein sequence ID" value="KXP10340.1"/>
    <property type="molecule type" value="Genomic_DNA"/>
</dbReference>
<dbReference type="PANTHER" id="PTHR11895:SF176">
    <property type="entry name" value="AMIDASE AMID-RELATED"/>
    <property type="match status" value="1"/>
</dbReference>
<feature type="domain" description="Amidase" evidence="1">
    <location>
        <begin position="29"/>
        <end position="446"/>
    </location>
</feature>
<dbReference type="GO" id="GO:0003824">
    <property type="term" value="F:catalytic activity"/>
    <property type="evidence" value="ECO:0007669"/>
    <property type="project" value="InterPro"/>
</dbReference>
<keyword evidence="5" id="KW-1185">Reference proteome</keyword>
<comment type="caution">
    <text evidence="3">The sequence shown here is derived from an EMBL/GenBank/DDBJ whole genome shotgun (WGS) entry which is preliminary data.</text>
</comment>
<reference evidence="3" key="1">
    <citation type="submission" date="2016-02" db="EMBL/GenBank/DDBJ databases">
        <authorList>
            <person name="Teng J.L."/>
            <person name="Yang Y."/>
            <person name="Huang Y."/>
            <person name="Guo F."/>
            <person name="Wei W."/>
            <person name="Chen J.H."/>
            <person name="Wong S.Y."/>
            <person name="Lau S.K."/>
            <person name="Woo P.C."/>
        </authorList>
    </citation>
    <scope>NUCLEOTIDE SEQUENCE</scope>
    <source>
        <strain evidence="3">JCM 15929</strain>
    </source>
</reference>
<reference evidence="4" key="2">
    <citation type="submission" date="2016-02" db="EMBL/GenBank/DDBJ databases">
        <authorList>
            <person name="Wen L."/>
            <person name="He K."/>
            <person name="Yang H."/>
        </authorList>
    </citation>
    <scope>NUCLEOTIDE SEQUENCE [LARGE SCALE GENOMIC DNA]</scope>
    <source>
        <strain evidence="4">JCM 15929</strain>
    </source>
</reference>
<evidence type="ECO:0000313" key="2">
    <source>
        <dbReference type="EMBL" id="KXP00081.1"/>
    </source>
</evidence>
<dbReference type="OrthoDB" id="182039at2"/>
<dbReference type="STRING" id="239498.AXK60_07755"/>
<dbReference type="Pfam" id="PF01425">
    <property type="entry name" value="Amidase"/>
    <property type="match status" value="1"/>
</dbReference>
<dbReference type="Proteomes" id="UP000070258">
    <property type="component" value="Unassembled WGS sequence"/>
</dbReference>
<protein>
    <submittedName>
        <fullName evidence="3">Amidase</fullName>
    </submittedName>
</protein>
<dbReference type="RefSeq" id="WP_068571374.1">
    <property type="nucleotide sequence ID" value="NZ_LSRE01000008.1"/>
</dbReference>
<dbReference type="InterPro" id="IPR036928">
    <property type="entry name" value="AS_sf"/>
</dbReference>
<dbReference type="EMBL" id="LSRE01000008">
    <property type="protein sequence ID" value="KXP00081.1"/>
    <property type="molecule type" value="Genomic_DNA"/>
</dbReference>
<sequence length="467" mass="49332">MPDADDLAFLDLTDVAELIRSGRTTSTAVTEALLARIQTLDPDLHSYAHVGREAALDAAARADAELACGRYRGPLHGVPLAVKDLFYTTDAPTGSGSTVHAGHRADHDATVVARLRTAGAVILGKLTMTEGAYTAHHPDLPTPVNPWDPDTWSGASSSGSGVAPVAGLCFGALGTDTGGSIRLPSSANGTTGLKPTWGRVSRHGSTALAASMDHVGPMARSAKDCAAILGAIAGQDVHDPTTSILPVPDYLHDIELRRVPRLGVDPRLNETFDAPTRAMLDGVVETVRDLGFLVVEVETPDFAAAAQHWAPLCAVETAYEHRDTFPGREAEYGPDLRDLITLGQGISGVEYQGMLEWRRDFIGRCRRLFATVDLLLLPGTGIASPTLAQMANLGSDEELLAGLLVPTAPLDIAGLPSLTLPGGFTDRGTPLGFQFCGGEFAEQLVLQAGHAYQGVTDFHLRRPPLPR</sequence>
<accession>A0A138AIS8</accession>
<dbReference type="InterPro" id="IPR023631">
    <property type="entry name" value="Amidase_dom"/>
</dbReference>
<gene>
    <name evidence="3" type="ORF">AXK60_07755</name>
    <name evidence="2" type="ORF">AXK61_15930</name>
</gene>
<proteinExistence type="predicted"/>
<dbReference type="Gene3D" id="3.90.1300.10">
    <property type="entry name" value="Amidase signature (AS) domain"/>
    <property type="match status" value="1"/>
</dbReference>
<evidence type="ECO:0000313" key="5">
    <source>
        <dbReference type="Proteomes" id="UP000070409"/>
    </source>
</evidence>
<dbReference type="PANTHER" id="PTHR11895">
    <property type="entry name" value="TRANSAMIDASE"/>
    <property type="match status" value="1"/>
</dbReference>
<evidence type="ECO:0000259" key="1">
    <source>
        <dbReference type="Pfam" id="PF01425"/>
    </source>
</evidence>
<evidence type="ECO:0000313" key="4">
    <source>
        <dbReference type="Proteomes" id="UP000070258"/>
    </source>
</evidence>
<name>A0A138AIS8_9ACTN</name>
<dbReference type="Proteomes" id="UP000070409">
    <property type="component" value="Unassembled WGS sequence"/>
</dbReference>
<dbReference type="InterPro" id="IPR000120">
    <property type="entry name" value="Amidase"/>
</dbReference>
<reference evidence="2 5" key="3">
    <citation type="submission" date="2016-02" db="EMBL/GenBank/DDBJ databases">
        <authorList>
            <person name="Teng J.L."/>
            <person name="Tang Y."/>
            <person name="Huang Y."/>
            <person name="Guo F."/>
            <person name="Wei W."/>
            <person name="Chen J.H."/>
            <person name="Wong S.Y."/>
            <person name="Lau S.K."/>
            <person name="Woo P.C."/>
        </authorList>
    </citation>
    <scope>NUCLEOTIDE SEQUENCE [LARGE SCALE GENOMIC DNA]</scope>
    <source>
        <strain evidence="2 5">JCM 13375</strain>
    </source>
</reference>
<dbReference type="SUPFAM" id="SSF75304">
    <property type="entry name" value="Amidase signature (AS) enzymes"/>
    <property type="match status" value="1"/>
</dbReference>
<dbReference type="AlphaFoldDB" id="A0A138AIS8"/>
<organism evidence="3 4">
    <name type="scientific">Tsukamurella pseudospumae</name>
    <dbReference type="NCBI Taxonomy" id="239498"/>
    <lineage>
        <taxon>Bacteria</taxon>
        <taxon>Bacillati</taxon>
        <taxon>Actinomycetota</taxon>
        <taxon>Actinomycetes</taxon>
        <taxon>Mycobacteriales</taxon>
        <taxon>Tsukamurellaceae</taxon>
        <taxon>Tsukamurella</taxon>
    </lineage>
</organism>
<evidence type="ECO:0000313" key="3">
    <source>
        <dbReference type="EMBL" id="KXP10340.1"/>
    </source>
</evidence>